<keyword evidence="1" id="KW-1133">Transmembrane helix</keyword>
<dbReference type="Pfam" id="PF14501">
    <property type="entry name" value="HATPase_c_5"/>
    <property type="match status" value="1"/>
</dbReference>
<keyword evidence="3" id="KW-0808">Transferase</keyword>
<evidence type="ECO:0000313" key="3">
    <source>
        <dbReference type="EMBL" id="SDB23806.1"/>
    </source>
</evidence>
<evidence type="ECO:0000313" key="4">
    <source>
        <dbReference type="Proteomes" id="UP000182508"/>
    </source>
</evidence>
<sequence>MTLLQTFLSIQVILYIDILIRLFIFRQISGLGLRVRLIVKISLILWGVRLILLRSSIFLEPFFLLAVIPFLKTDWNKTPKIFYGLLPAVISDMFMRVIGLYLRFLLNVDIVTFNNSIFFNVLLTLLLIPFYHYFFKGLGVKAEEFEIDTKDSMVKNVVVAMNTLFLTYLLLIRGNIILEIANERNFIHLNWDPYFIRTNILLIYFVLFTVSLLFLNYRLKEKKEEEIQYLKDRQLTNLSQYSRHVESLYRDIRSFRHDYTNILVSLNEAIKAEDISQIKSVYQAVIADSDKQFYNSKYDIAELSNIQNDAMKSLLSAKMLEAQNKGIAISVEVASQIGTPDMELIDFITMLSILLDNATEAAAEVRDGRLGFAYFVKEDRKIMVIENSIQEESVEISSIYDYGISSKGVGRGIGLANVKTIVNKYPNVSLSTNSYNHQFIQELTFFEGNK</sequence>
<protein>
    <submittedName>
        <fullName evidence="3">Two-component system, AgrA family, sensor histidine kinase AgrC</fullName>
    </submittedName>
</protein>
<dbReference type="GO" id="GO:0042802">
    <property type="term" value="F:identical protein binding"/>
    <property type="evidence" value="ECO:0007669"/>
    <property type="project" value="TreeGrafter"/>
</dbReference>
<name>A0A1G6BT68_9STRE</name>
<dbReference type="SUPFAM" id="SSF55874">
    <property type="entry name" value="ATPase domain of HSP90 chaperone/DNA topoisomerase II/histidine kinase"/>
    <property type="match status" value="1"/>
</dbReference>
<keyword evidence="1" id="KW-0472">Membrane</keyword>
<keyword evidence="1" id="KW-0812">Transmembrane</keyword>
<dbReference type="RefSeq" id="WP_074486023.1">
    <property type="nucleotide sequence ID" value="NZ_FMXP01000014.1"/>
</dbReference>
<feature type="transmembrane region" description="Helical" evidence="1">
    <location>
        <begin position="83"/>
        <end position="105"/>
    </location>
</feature>
<dbReference type="PANTHER" id="PTHR40448">
    <property type="entry name" value="TWO-COMPONENT SENSOR HISTIDINE KINASE"/>
    <property type="match status" value="1"/>
</dbReference>
<gene>
    <name evidence="3" type="ORF">SAMN02910293_01198</name>
</gene>
<dbReference type="Gene3D" id="3.30.565.10">
    <property type="entry name" value="Histidine kinase-like ATPase, C-terminal domain"/>
    <property type="match status" value="1"/>
</dbReference>
<feature type="transmembrane region" description="Helical" evidence="1">
    <location>
        <begin position="6"/>
        <end position="24"/>
    </location>
</feature>
<proteinExistence type="predicted"/>
<reference evidence="3 4" key="1">
    <citation type="submission" date="2016-10" db="EMBL/GenBank/DDBJ databases">
        <authorList>
            <person name="de Groot N.N."/>
        </authorList>
    </citation>
    <scope>NUCLEOTIDE SEQUENCE [LARGE SCALE GENOMIC DNA]</scope>
    <source>
        <strain evidence="3 4">A-4</strain>
    </source>
</reference>
<keyword evidence="3" id="KW-0418">Kinase</keyword>
<feature type="transmembrane region" description="Helical" evidence="1">
    <location>
        <begin position="117"/>
        <end position="135"/>
    </location>
</feature>
<dbReference type="PANTHER" id="PTHR40448:SF1">
    <property type="entry name" value="TWO-COMPONENT SENSOR HISTIDINE KINASE"/>
    <property type="match status" value="1"/>
</dbReference>
<keyword evidence="4" id="KW-1185">Reference proteome</keyword>
<dbReference type="GO" id="GO:0016301">
    <property type="term" value="F:kinase activity"/>
    <property type="evidence" value="ECO:0007669"/>
    <property type="project" value="UniProtKB-KW"/>
</dbReference>
<dbReference type="InterPro" id="IPR032834">
    <property type="entry name" value="NatK-like_C"/>
</dbReference>
<feature type="domain" description="Sensor histidine kinase NatK-like C-terminal" evidence="2">
    <location>
        <begin position="342"/>
        <end position="445"/>
    </location>
</feature>
<dbReference type="EMBL" id="FMXP01000014">
    <property type="protein sequence ID" value="SDB23806.1"/>
    <property type="molecule type" value="Genomic_DNA"/>
</dbReference>
<dbReference type="AlphaFoldDB" id="A0A1G6BT68"/>
<feature type="transmembrane region" description="Helical" evidence="1">
    <location>
        <begin position="156"/>
        <end position="174"/>
    </location>
</feature>
<dbReference type="eggNOG" id="COG3290">
    <property type="taxonomic scope" value="Bacteria"/>
</dbReference>
<accession>A0A1G6BT68</accession>
<dbReference type="Proteomes" id="UP000182508">
    <property type="component" value="Unassembled WGS sequence"/>
</dbReference>
<evidence type="ECO:0000259" key="2">
    <source>
        <dbReference type="Pfam" id="PF14501"/>
    </source>
</evidence>
<evidence type="ECO:0000256" key="1">
    <source>
        <dbReference type="SAM" id="Phobius"/>
    </source>
</evidence>
<feature type="transmembrane region" description="Helical" evidence="1">
    <location>
        <begin position="54"/>
        <end position="71"/>
    </location>
</feature>
<dbReference type="InterPro" id="IPR036890">
    <property type="entry name" value="HATPase_C_sf"/>
</dbReference>
<dbReference type="STRING" id="439219.SAMN02910293_01198"/>
<feature type="transmembrane region" description="Helical" evidence="1">
    <location>
        <begin position="194"/>
        <end position="215"/>
    </location>
</feature>
<organism evidence="3 4">
    <name type="scientific">Streptococcus henryi</name>
    <dbReference type="NCBI Taxonomy" id="439219"/>
    <lineage>
        <taxon>Bacteria</taxon>
        <taxon>Bacillati</taxon>
        <taxon>Bacillota</taxon>
        <taxon>Bacilli</taxon>
        <taxon>Lactobacillales</taxon>
        <taxon>Streptococcaceae</taxon>
        <taxon>Streptococcus</taxon>
    </lineage>
</organism>